<keyword evidence="4" id="KW-1185">Reference proteome</keyword>
<accession>A0ABU8S595</accession>
<feature type="region of interest" description="Disordered" evidence="1">
    <location>
        <begin position="1"/>
        <end position="40"/>
    </location>
</feature>
<comment type="caution">
    <text evidence="3">The sequence shown here is derived from an EMBL/GenBank/DDBJ whole genome shotgun (WGS) entry which is preliminary data.</text>
</comment>
<dbReference type="Proteomes" id="UP001379235">
    <property type="component" value="Unassembled WGS sequence"/>
</dbReference>
<feature type="region of interest" description="Disordered" evidence="1">
    <location>
        <begin position="56"/>
        <end position="75"/>
    </location>
</feature>
<evidence type="ECO:0000313" key="3">
    <source>
        <dbReference type="EMBL" id="MEJ6009138.1"/>
    </source>
</evidence>
<protein>
    <submittedName>
        <fullName evidence="3">Uncharacterized protein</fullName>
    </submittedName>
</protein>
<sequence>MAKTPATSAKTTAAPKKPAARKPAASKAAPKTAAAGSEAKEKFAKAIEEAKAGVQALTSQAQDKAGEYRQKATTQSEALLGDAKEYGVQAKEKAAELAREGKSKASEAISGLGQIVADSATTIDEKLGAKYGDYARTAARTMQEGAAKLEAKDLGELGTDAKEFVKKSPGLAVGIAAVAGFFFARMFRGSSNNDS</sequence>
<evidence type="ECO:0000256" key="1">
    <source>
        <dbReference type="SAM" id="MobiDB-lite"/>
    </source>
</evidence>
<organism evidence="3 4">
    <name type="scientific">Novosphingobium aquae</name>
    <dbReference type="NCBI Taxonomy" id="3133435"/>
    <lineage>
        <taxon>Bacteria</taxon>
        <taxon>Pseudomonadati</taxon>
        <taxon>Pseudomonadota</taxon>
        <taxon>Alphaproteobacteria</taxon>
        <taxon>Sphingomonadales</taxon>
        <taxon>Sphingomonadaceae</taxon>
        <taxon>Novosphingobium</taxon>
    </lineage>
</organism>
<proteinExistence type="predicted"/>
<gene>
    <name evidence="3" type="ORF">WG900_04300</name>
</gene>
<feature type="transmembrane region" description="Helical" evidence="2">
    <location>
        <begin position="170"/>
        <end position="187"/>
    </location>
</feature>
<dbReference type="Gene3D" id="1.20.120.20">
    <property type="entry name" value="Apolipoprotein"/>
    <property type="match status" value="1"/>
</dbReference>
<keyword evidence="2" id="KW-0472">Membrane</keyword>
<evidence type="ECO:0000256" key="2">
    <source>
        <dbReference type="SAM" id="Phobius"/>
    </source>
</evidence>
<dbReference type="EMBL" id="JBBHJY010000001">
    <property type="protein sequence ID" value="MEJ6009138.1"/>
    <property type="molecule type" value="Genomic_DNA"/>
</dbReference>
<keyword evidence="2" id="KW-0812">Transmembrane</keyword>
<keyword evidence="2" id="KW-1133">Transmembrane helix</keyword>
<reference evidence="3 4" key="1">
    <citation type="submission" date="2024-03" db="EMBL/GenBank/DDBJ databases">
        <authorList>
            <person name="Jo J.-H."/>
        </authorList>
    </citation>
    <scope>NUCLEOTIDE SEQUENCE [LARGE SCALE GENOMIC DNA]</scope>
    <source>
        <strain evidence="3 4">AS3R-12</strain>
    </source>
</reference>
<name>A0ABU8S595_9SPHN</name>
<evidence type="ECO:0000313" key="4">
    <source>
        <dbReference type="Proteomes" id="UP001379235"/>
    </source>
</evidence>
<feature type="compositionally biased region" description="Low complexity" evidence="1">
    <location>
        <begin position="1"/>
        <end position="35"/>
    </location>
</feature>
<dbReference type="RefSeq" id="WP_339964938.1">
    <property type="nucleotide sequence ID" value="NZ_JBBHJY010000001.1"/>
</dbReference>